<keyword evidence="1" id="KW-0812">Transmembrane</keyword>
<dbReference type="PANTHER" id="PTHR31605">
    <property type="entry name" value="GLYCEROL-3-PHOSPHATE O-ACYLTRANSFERASE 1"/>
    <property type="match status" value="1"/>
</dbReference>
<dbReference type="InterPro" id="IPR052744">
    <property type="entry name" value="GPAT/DAPAT"/>
</dbReference>
<sequence length="411" mass="48436">MIYCLFHALIKITCYFYFKKIRLFNPDKFENKHPVIICANHGNSFMDAILIAINCKRKLHFLVRSDVFNTPFKRWFFGQLNMMPIYRIRDGREALKNNDAVFLKCQEILSNNGAIVIFPEGNCVIEKRLRAFKTGFVHLAFNADLPNLRVQAITLNYSKPDEFYTEASLTFAEPILVNDIKVLANKNEFEFNKLLMKSTYDLLRKNMVYIEKIEDDFFYEAVLEMKRNDDLLLEESFLNKQIATIAELENLRISDMQVFEEIRQKVLLYFNYLKTEEVKDAAVAKNSLSKFKAGLTFPFYILGYILNAIPSHFLENTINTKIKERQFKSSVRMVLSLAMYPLYIFTISFFLNYGFHNYLFSVAIIAGLFGLYYINFSEFNLFRQQNNPKIKKEKIEELKRLRGEITKYINL</sequence>
<dbReference type="EMBL" id="JBHULV010000056">
    <property type="protein sequence ID" value="MFD2733526.1"/>
    <property type="molecule type" value="Genomic_DNA"/>
</dbReference>
<evidence type="ECO:0000313" key="4">
    <source>
        <dbReference type="Proteomes" id="UP001597546"/>
    </source>
</evidence>
<dbReference type="InterPro" id="IPR002123">
    <property type="entry name" value="Plipid/glycerol_acylTrfase"/>
</dbReference>
<dbReference type="RefSeq" id="WP_379045104.1">
    <property type="nucleotide sequence ID" value="NZ_JBHSKW010000051.1"/>
</dbReference>
<keyword evidence="1" id="KW-1133">Transmembrane helix</keyword>
<accession>A0ABW5TW60</accession>
<feature type="transmembrane region" description="Helical" evidence="1">
    <location>
        <begin position="295"/>
        <end position="314"/>
    </location>
</feature>
<reference evidence="4" key="1">
    <citation type="journal article" date="2019" name="Int. J. Syst. Evol. Microbiol.">
        <title>The Global Catalogue of Microorganisms (GCM) 10K type strain sequencing project: providing services to taxonomists for standard genome sequencing and annotation.</title>
        <authorList>
            <consortium name="The Broad Institute Genomics Platform"/>
            <consortium name="The Broad Institute Genome Sequencing Center for Infectious Disease"/>
            <person name="Wu L."/>
            <person name="Ma J."/>
        </authorList>
    </citation>
    <scope>NUCLEOTIDE SEQUENCE [LARGE SCALE GENOMIC DNA]</scope>
    <source>
        <strain evidence="4">KCTC 42456</strain>
    </source>
</reference>
<keyword evidence="3" id="KW-0012">Acyltransferase</keyword>
<dbReference type="Proteomes" id="UP001597546">
    <property type="component" value="Unassembled WGS sequence"/>
</dbReference>
<keyword evidence="3" id="KW-0808">Transferase</keyword>
<feature type="transmembrane region" description="Helical" evidence="1">
    <location>
        <begin position="334"/>
        <end position="352"/>
    </location>
</feature>
<gene>
    <name evidence="3" type="ORF">ACFSSE_17585</name>
</gene>
<comment type="caution">
    <text evidence="3">The sequence shown here is derived from an EMBL/GenBank/DDBJ whole genome shotgun (WGS) entry which is preliminary data.</text>
</comment>
<proteinExistence type="predicted"/>
<organism evidence="3 4">
    <name type="scientific">Pedobacter alpinus</name>
    <dbReference type="NCBI Taxonomy" id="1590643"/>
    <lineage>
        <taxon>Bacteria</taxon>
        <taxon>Pseudomonadati</taxon>
        <taxon>Bacteroidota</taxon>
        <taxon>Sphingobacteriia</taxon>
        <taxon>Sphingobacteriales</taxon>
        <taxon>Sphingobacteriaceae</taxon>
        <taxon>Pedobacter</taxon>
    </lineage>
</organism>
<name>A0ABW5TW60_9SPHI</name>
<protein>
    <submittedName>
        <fullName evidence="3">1-acyl-sn-glycerol-3-phosphate acyltransferase</fullName>
    </submittedName>
</protein>
<evidence type="ECO:0000256" key="1">
    <source>
        <dbReference type="SAM" id="Phobius"/>
    </source>
</evidence>
<dbReference type="SMART" id="SM00563">
    <property type="entry name" value="PlsC"/>
    <property type="match status" value="1"/>
</dbReference>
<evidence type="ECO:0000259" key="2">
    <source>
        <dbReference type="SMART" id="SM00563"/>
    </source>
</evidence>
<feature type="transmembrane region" description="Helical" evidence="1">
    <location>
        <begin position="358"/>
        <end position="376"/>
    </location>
</feature>
<feature type="domain" description="Phospholipid/glycerol acyltransferase" evidence="2">
    <location>
        <begin position="35"/>
        <end position="158"/>
    </location>
</feature>
<keyword evidence="1" id="KW-0472">Membrane</keyword>
<evidence type="ECO:0000313" key="3">
    <source>
        <dbReference type="EMBL" id="MFD2733526.1"/>
    </source>
</evidence>
<dbReference type="GO" id="GO:0016746">
    <property type="term" value="F:acyltransferase activity"/>
    <property type="evidence" value="ECO:0007669"/>
    <property type="project" value="UniProtKB-KW"/>
</dbReference>
<dbReference type="Pfam" id="PF01553">
    <property type="entry name" value="Acyltransferase"/>
    <property type="match status" value="1"/>
</dbReference>
<dbReference type="PANTHER" id="PTHR31605:SF0">
    <property type="entry name" value="GLYCEROL-3-PHOSPHATE O-ACYLTRANSFERASE 1"/>
    <property type="match status" value="1"/>
</dbReference>
<dbReference type="SUPFAM" id="SSF69593">
    <property type="entry name" value="Glycerol-3-phosphate (1)-acyltransferase"/>
    <property type="match status" value="1"/>
</dbReference>
<keyword evidence="4" id="KW-1185">Reference proteome</keyword>